<proteinExistence type="predicted"/>
<evidence type="ECO:0000313" key="2">
    <source>
        <dbReference type="EMBL" id="KAK7045535.1"/>
    </source>
</evidence>
<feature type="region of interest" description="Disordered" evidence="1">
    <location>
        <begin position="57"/>
        <end position="123"/>
    </location>
</feature>
<feature type="region of interest" description="Disordered" evidence="1">
    <location>
        <begin position="364"/>
        <end position="452"/>
    </location>
</feature>
<feature type="compositionally biased region" description="Low complexity" evidence="1">
    <location>
        <begin position="57"/>
        <end position="76"/>
    </location>
</feature>
<sequence length="538" mass="60017">MLLNEQSLQALARHELQKLARTHKVKANSKSIVIIKDLLKKFPSGVPLEVSEANVATAQAQKPAAQAEQPAPSTPAKRSRRTTRKPATTTNVTPSSTHSSPSSASAVGQAESSRQEEQQQLDDPAQIVRAATPRATQMANDDQLNNSPQIASSYAGQDDYLPDGSVTPDYMPGTPISSRESSPERPASPTVLNHAVEVIRQVTEKDRTMYKQILELQSLGKHLRDKTTALQAVLQREREQRHRIISFLHYHVANNNRWGTGRVQDDELLPEDAVNAVREEYLKNGGRGWKDDGKWTFEEIWGGKIRLAPNLDPSKFRLGDWEEVDEVHEDQYLDQYETLLDAGALPKRDEPVIHEDPLARHYIEDHFRRRNTRKRRASDEDADGEGQGNARHQARRRIASIPTSQLVGIQKPDKGKGRMSVLEVERMEKERQSERLETQAARDAEEQETQRQGLHRLDLEMARKLAQNKVRGQQDSEKIRGAILKVATDALGGAAVTDKMEKVLRIGLDRLGVISLSEGGQLAPKVLAEIALANFGGA</sequence>
<dbReference type="Proteomes" id="UP001383192">
    <property type="component" value="Unassembled WGS sequence"/>
</dbReference>
<feature type="compositionally biased region" description="Low complexity" evidence="1">
    <location>
        <begin position="175"/>
        <end position="189"/>
    </location>
</feature>
<name>A0AAW0D3I1_9AGAR</name>
<feature type="compositionally biased region" description="Polar residues" evidence="1">
    <location>
        <begin position="136"/>
        <end position="155"/>
    </location>
</feature>
<comment type="caution">
    <text evidence="2">The sequence shown here is derived from an EMBL/GenBank/DDBJ whole genome shotgun (WGS) entry which is preliminary data.</text>
</comment>
<dbReference type="AlphaFoldDB" id="A0AAW0D3I1"/>
<protein>
    <submittedName>
        <fullName evidence="2">Uncharacterized protein</fullName>
    </submittedName>
</protein>
<evidence type="ECO:0000313" key="3">
    <source>
        <dbReference type="Proteomes" id="UP001383192"/>
    </source>
</evidence>
<reference evidence="2 3" key="1">
    <citation type="submission" date="2024-01" db="EMBL/GenBank/DDBJ databases">
        <title>A draft genome for a cacao thread blight-causing isolate of Paramarasmius palmivorus.</title>
        <authorList>
            <person name="Baruah I.K."/>
            <person name="Bukari Y."/>
            <person name="Amoako-Attah I."/>
            <person name="Meinhardt L.W."/>
            <person name="Bailey B.A."/>
            <person name="Cohen S.P."/>
        </authorList>
    </citation>
    <scope>NUCLEOTIDE SEQUENCE [LARGE SCALE GENOMIC DNA]</scope>
    <source>
        <strain evidence="2 3">GH-12</strain>
    </source>
</reference>
<keyword evidence="3" id="KW-1185">Reference proteome</keyword>
<dbReference type="EMBL" id="JAYKXP010000024">
    <property type="protein sequence ID" value="KAK7045535.1"/>
    <property type="molecule type" value="Genomic_DNA"/>
</dbReference>
<feature type="region of interest" description="Disordered" evidence="1">
    <location>
        <begin position="136"/>
        <end position="189"/>
    </location>
</feature>
<accession>A0AAW0D3I1</accession>
<feature type="compositionally biased region" description="Basic and acidic residues" evidence="1">
    <location>
        <begin position="423"/>
        <end position="444"/>
    </location>
</feature>
<feature type="compositionally biased region" description="Low complexity" evidence="1">
    <location>
        <begin position="86"/>
        <end position="112"/>
    </location>
</feature>
<gene>
    <name evidence="2" type="ORF">VNI00_007367</name>
</gene>
<evidence type="ECO:0000256" key="1">
    <source>
        <dbReference type="SAM" id="MobiDB-lite"/>
    </source>
</evidence>
<organism evidence="2 3">
    <name type="scientific">Paramarasmius palmivorus</name>
    <dbReference type="NCBI Taxonomy" id="297713"/>
    <lineage>
        <taxon>Eukaryota</taxon>
        <taxon>Fungi</taxon>
        <taxon>Dikarya</taxon>
        <taxon>Basidiomycota</taxon>
        <taxon>Agaricomycotina</taxon>
        <taxon>Agaricomycetes</taxon>
        <taxon>Agaricomycetidae</taxon>
        <taxon>Agaricales</taxon>
        <taxon>Marasmiineae</taxon>
        <taxon>Marasmiaceae</taxon>
        <taxon>Paramarasmius</taxon>
    </lineage>
</organism>